<proteinExistence type="predicted"/>
<name>A0A512N502_9HYPH</name>
<protein>
    <submittedName>
        <fullName evidence="1">Uncharacterized protein</fullName>
    </submittedName>
</protein>
<accession>A0A512N502</accession>
<sequence>MPASLRTLIERADRFVRSIENARREPDRWEGLCTLQALVDIAAGRTDQAEARLALAKTPPIVRVSPDPPHIPVDCREPTAAELRQALDRIMAQVAAG</sequence>
<reference evidence="1 2" key="1">
    <citation type="submission" date="2019-07" db="EMBL/GenBank/DDBJ databases">
        <title>Whole genome shotgun sequence of Reyranella soli NBRC 108950.</title>
        <authorList>
            <person name="Hosoyama A."/>
            <person name="Uohara A."/>
            <person name="Ohji S."/>
            <person name="Ichikawa N."/>
        </authorList>
    </citation>
    <scope>NUCLEOTIDE SEQUENCE [LARGE SCALE GENOMIC DNA]</scope>
    <source>
        <strain evidence="1 2">NBRC 108950</strain>
    </source>
</reference>
<organism evidence="1 2">
    <name type="scientific">Reyranella soli</name>
    <dbReference type="NCBI Taxonomy" id="1230389"/>
    <lineage>
        <taxon>Bacteria</taxon>
        <taxon>Pseudomonadati</taxon>
        <taxon>Pseudomonadota</taxon>
        <taxon>Alphaproteobacteria</taxon>
        <taxon>Hyphomicrobiales</taxon>
        <taxon>Reyranellaceae</taxon>
        <taxon>Reyranella</taxon>
    </lineage>
</organism>
<comment type="caution">
    <text evidence="1">The sequence shown here is derived from an EMBL/GenBank/DDBJ whole genome shotgun (WGS) entry which is preliminary data.</text>
</comment>
<dbReference type="EMBL" id="BKAJ01000021">
    <property type="protein sequence ID" value="GEP54059.1"/>
    <property type="molecule type" value="Genomic_DNA"/>
</dbReference>
<dbReference type="AlphaFoldDB" id="A0A512N502"/>
<gene>
    <name evidence="1" type="ORF">RSO01_12250</name>
</gene>
<dbReference type="Proteomes" id="UP000321058">
    <property type="component" value="Unassembled WGS sequence"/>
</dbReference>
<keyword evidence="2" id="KW-1185">Reference proteome</keyword>
<evidence type="ECO:0000313" key="2">
    <source>
        <dbReference type="Proteomes" id="UP000321058"/>
    </source>
</evidence>
<evidence type="ECO:0000313" key="1">
    <source>
        <dbReference type="EMBL" id="GEP54059.1"/>
    </source>
</evidence>